<evidence type="ECO:0000256" key="2">
    <source>
        <dbReference type="ARBA" id="ARBA00002284"/>
    </source>
</evidence>
<name>A0ABW1Z4R1_9BACT</name>
<accession>A0ABW1Z4R1</accession>
<protein>
    <recommendedName>
        <fullName evidence="7 10">3,4-dihydroxy-2-butanone 4-phosphate synthase</fullName>
        <shortName evidence="10">DHBP synthase</shortName>
        <ecNumber evidence="6 10">4.1.99.12</ecNumber>
    </recommendedName>
</protein>
<keyword evidence="9 10" id="KW-0479">Metal-binding</keyword>
<dbReference type="InterPro" id="IPR000422">
    <property type="entry name" value="DHBP_synthase_RibB"/>
</dbReference>
<dbReference type="PIRSF" id="PIRSF001259">
    <property type="entry name" value="RibA"/>
    <property type="match status" value="1"/>
</dbReference>
<keyword evidence="10 12" id="KW-0456">Lyase</keyword>
<dbReference type="SUPFAM" id="SSF55821">
    <property type="entry name" value="YrdC/RibB"/>
    <property type="match status" value="1"/>
</dbReference>
<evidence type="ECO:0000313" key="12">
    <source>
        <dbReference type="EMBL" id="MFC6644104.1"/>
    </source>
</evidence>
<dbReference type="HAMAP" id="MF_00180">
    <property type="entry name" value="RibB"/>
    <property type="match status" value="1"/>
</dbReference>
<proteinExistence type="inferred from homology"/>
<dbReference type="InterPro" id="IPR032677">
    <property type="entry name" value="GTP_cyclohydro_II"/>
</dbReference>
<dbReference type="InterPro" id="IPR036144">
    <property type="entry name" value="RibA-like_sf"/>
</dbReference>
<keyword evidence="8 10" id="KW-0686">Riboflavin biosynthesis</keyword>
<evidence type="ECO:0000256" key="1">
    <source>
        <dbReference type="ARBA" id="ARBA00000141"/>
    </source>
</evidence>
<dbReference type="EC" id="4.1.99.12" evidence="6 10"/>
<sequence>MSEVEVGFSSVEEAIADMRAGKMVVVIDDEDRENEGDLTLAAEFATQETINFMAKYGRGLICLTLTEERADALRLDPMVPENSSRFGTAFTVSIEAREGVTTGISAADRAHTIQVAIAPGSTPQDLSRPGHVFPLRAKKGGVLVRAGQTEASVDLARMAGLIPAGVICEIINDDGEMARLPDLKLFCAEHDLKLVTVAELIRYRMQHERYVHRVGESQLPTEHGEFRTIAFESEAGIGGSSERESHLALVYGDIDAHSDEPVLVRVHTHCVMGSVFGSTLCDCRDSVDASLKAIVEAGRGALVYLHNGQRGYTVDSAAHRLGFHRREQGRPSVAAAGNAATSQRILRETGLGGQILSDLGVRRIRLLTNHPTHAPALHGFGIEIVEQVPLHATTAR</sequence>
<dbReference type="Pfam" id="PF00925">
    <property type="entry name" value="GTP_cyclohydro2"/>
    <property type="match status" value="1"/>
</dbReference>
<feature type="binding site" evidence="10">
    <location>
        <position position="33"/>
    </location>
    <ligand>
        <name>Mg(2+)</name>
        <dbReference type="ChEBI" id="CHEBI:18420"/>
        <label>2</label>
    </ligand>
</feature>
<feature type="domain" description="GTP cyclohydrolase II" evidence="11">
    <location>
        <begin position="213"/>
        <end position="389"/>
    </location>
</feature>
<evidence type="ECO:0000259" key="11">
    <source>
        <dbReference type="Pfam" id="PF00925"/>
    </source>
</evidence>
<feature type="site" description="Essential for catalytic activity" evidence="10">
    <location>
        <position position="131"/>
    </location>
</feature>
<keyword evidence="13" id="KW-1185">Reference proteome</keyword>
<evidence type="ECO:0000313" key="13">
    <source>
        <dbReference type="Proteomes" id="UP001596391"/>
    </source>
</evidence>
<evidence type="ECO:0000256" key="8">
    <source>
        <dbReference type="ARBA" id="ARBA00022619"/>
    </source>
</evidence>
<dbReference type="SUPFAM" id="SSF142695">
    <property type="entry name" value="RibA-like"/>
    <property type="match status" value="1"/>
</dbReference>
<feature type="binding site" evidence="10">
    <location>
        <position position="33"/>
    </location>
    <ligand>
        <name>Mg(2+)</name>
        <dbReference type="ChEBI" id="CHEBI:18420"/>
        <label>1</label>
    </ligand>
</feature>
<feature type="site" description="Essential for catalytic activity" evidence="10">
    <location>
        <position position="169"/>
    </location>
</feature>
<comment type="cofactor">
    <cofactor evidence="10">
        <name>Mg(2+)</name>
        <dbReference type="ChEBI" id="CHEBI:18420"/>
    </cofactor>
    <cofactor evidence="10">
        <name>Mn(2+)</name>
        <dbReference type="ChEBI" id="CHEBI:29035"/>
    </cofactor>
    <text evidence="10">Binds 2 divalent metal cations per subunit. Magnesium or manganese.</text>
</comment>
<comment type="caution">
    <text evidence="12">The sequence shown here is derived from an EMBL/GenBank/DDBJ whole genome shotgun (WGS) entry which is preliminary data.</text>
</comment>
<comment type="subunit">
    <text evidence="10">Homodimer.</text>
</comment>
<feature type="binding site" evidence="10">
    <location>
        <begin position="145"/>
        <end position="149"/>
    </location>
    <ligand>
        <name>D-ribulose 5-phosphate</name>
        <dbReference type="ChEBI" id="CHEBI:58121"/>
    </ligand>
</feature>
<dbReference type="EMBL" id="JBHSWI010000001">
    <property type="protein sequence ID" value="MFC6644104.1"/>
    <property type="molecule type" value="Genomic_DNA"/>
</dbReference>
<reference evidence="13" key="1">
    <citation type="journal article" date="2019" name="Int. J. Syst. Evol. Microbiol.">
        <title>The Global Catalogue of Microorganisms (GCM) 10K type strain sequencing project: providing services to taxonomists for standard genome sequencing and annotation.</title>
        <authorList>
            <consortium name="The Broad Institute Genomics Platform"/>
            <consortium name="The Broad Institute Genome Sequencing Center for Infectious Disease"/>
            <person name="Wu L."/>
            <person name="Ma J."/>
        </authorList>
    </citation>
    <scope>NUCLEOTIDE SEQUENCE [LARGE SCALE GENOMIC DNA]</scope>
    <source>
        <strain evidence="13">CGMCC 1.16026</strain>
    </source>
</reference>
<keyword evidence="10" id="KW-0464">Manganese</keyword>
<dbReference type="Gene3D" id="3.40.50.10990">
    <property type="entry name" value="GTP cyclohydrolase II"/>
    <property type="match status" value="1"/>
</dbReference>
<evidence type="ECO:0000256" key="7">
    <source>
        <dbReference type="ARBA" id="ARBA00018836"/>
    </source>
</evidence>
<evidence type="ECO:0000256" key="4">
    <source>
        <dbReference type="ARBA" id="ARBA00005520"/>
    </source>
</evidence>
<feature type="binding site" evidence="10">
    <location>
        <position position="37"/>
    </location>
    <ligand>
        <name>D-ribulose 5-phosphate</name>
        <dbReference type="ChEBI" id="CHEBI:58121"/>
    </ligand>
</feature>
<comment type="function">
    <text evidence="2 10">Catalyzes the conversion of D-ribulose 5-phosphate to formate and 3,4-dihydroxy-2-butanone 4-phosphate.</text>
</comment>
<evidence type="ECO:0000256" key="5">
    <source>
        <dbReference type="ARBA" id="ARBA00008976"/>
    </source>
</evidence>
<comment type="catalytic activity">
    <reaction evidence="1 10">
        <text>D-ribulose 5-phosphate = (2S)-2-hydroxy-3-oxobutyl phosphate + formate + H(+)</text>
        <dbReference type="Rhea" id="RHEA:18457"/>
        <dbReference type="ChEBI" id="CHEBI:15378"/>
        <dbReference type="ChEBI" id="CHEBI:15740"/>
        <dbReference type="ChEBI" id="CHEBI:58121"/>
        <dbReference type="ChEBI" id="CHEBI:58830"/>
        <dbReference type="EC" id="4.1.99.12"/>
    </reaction>
</comment>
<comment type="similarity">
    <text evidence="4">In the N-terminal section; belongs to the DHBP synthase family.</text>
</comment>
<evidence type="ECO:0000256" key="9">
    <source>
        <dbReference type="ARBA" id="ARBA00022723"/>
    </source>
</evidence>
<feature type="binding site" evidence="10">
    <location>
        <begin position="32"/>
        <end position="33"/>
    </location>
    <ligand>
        <name>D-ribulose 5-phosphate</name>
        <dbReference type="ChEBI" id="CHEBI:58121"/>
    </ligand>
</feature>
<comment type="caution">
    <text evidence="10">Lacks conserved residue(s) required for the propagation of feature annotation.</text>
</comment>
<organism evidence="12 13">
    <name type="scientific">Granulicella cerasi</name>
    <dbReference type="NCBI Taxonomy" id="741063"/>
    <lineage>
        <taxon>Bacteria</taxon>
        <taxon>Pseudomonadati</taxon>
        <taxon>Acidobacteriota</taxon>
        <taxon>Terriglobia</taxon>
        <taxon>Terriglobales</taxon>
        <taxon>Acidobacteriaceae</taxon>
        <taxon>Granulicella</taxon>
    </lineage>
</organism>
<dbReference type="NCBIfam" id="TIGR00506">
    <property type="entry name" value="ribB"/>
    <property type="match status" value="1"/>
</dbReference>
<dbReference type="Proteomes" id="UP001596391">
    <property type="component" value="Unassembled WGS sequence"/>
</dbReference>
<dbReference type="PANTHER" id="PTHR21327:SF18">
    <property type="entry name" value="3,4-DIHYDROXY-2-BUTANONE 4-PHOSPHATE SYNTHASE"/>
    <property type="match status" value="1"/>
</dbReference>
<evidence type="ECO:0000256" key="10">
    <source>
        <dbReference type="HAMAP-Rule" id="MF_00180"/>
    </source>
</evidence>
<gene>
    <name evidence="10 12" type="primary">ribB</name>
    <name evidence="12" type="ORF">ACFQBQ_00540</name>
</gene>
<comment type="pathway">
    <text evidence="3 10">Cofactor biosynthesis; riboflavin biosynthesis; 2-hydroxy-3-oxobutyl phosphate from D-ribulose 5-phosphate: step 1/1.</text>
</comment>
<dbReference type="InterPro" id="IPR017945">
    <property type="entry name" value="DHBP_synth_RibB-like_a/b_dom"/>
</dbReference>
<evidence type="ECO:0000256" key="3">
    <source>
        <dbReference type="ARBA" id="ARBA00004904"/>
    </source>
</evidence>
<keyword evidence="10" id="KW-0460">Magnesium</keyword>
<dbReference type="PANTHER" id="PTHR21327">
    <property type="entry name" value="GTP CYCLOHYDROLASE II-RELATED"/>
    <property type="match status" value="1"/>
</dbReference>
<dbReference type="RefSeq" id="WP_263370518.1">
    <property type="nucleotide sequence ID" value="NZ_JAGSYD010000002.1"/>
</dbReference>
<comment type="similarity">
    <text evidence="10">Belongs to the DHBP synthase family.</text>
</comment>
<dbReference type="Gene3D" id="3.90.870.10">
    <property type="entry name" value="DHBP synthase"/>
    <property type="match status" value="1"/>
</dbReference>
<evidence type="ECO:0000256" key="6">
    <source>
        <dbReference type="ARBA" id="ARBA00012153"/>
    </source>
</evidence>
<dbReference type="GO" id="GO:0008686">
    <property type="term" value="F:3,4-dihydroxy-2-butanone-4-phosphate synthase activity"/>
    <property type="evidence" value="ECO:0007669"/>
    <property type="project" value="UniProtKB-EC"/>
</dbReference>
<dbReference type="Pfam" id="PF00926">
    <property type="entry name" value="DHBP_synthase"/>
    <property type="match status" value="1"/>
</dbReference>
<comment type="similarity">
    <text evidence="5">In the C-terminal section; belongs to the GTP cyclohydrolase II family.</text>
</comment>